<dbReference type="PROSITE" id="PS00194">
    <property type="entry name" value="THIOREDOXIN_1"/>
    <property type="match status" value="1"/>
</dbReference>
<dbReference type="CDD" id="cd02966">
    <property type="entry name" value="TlpA_like_family"/>
    <property type="match status" value="1"/>
</dbReference>
<dbReference type="AlphaFoldDB" id="A0A9X1FMK1"/>
<dbReference type="EMBL" id="JAHWDP010000001">
    <property type="protein sequence ID" value="MBW2936659.1"/>
    <property type="molecule type" value="Genomic_DNA"/>
</dbReference>
<dbReference type="RefSeq" id="WP_219050472.1">
    <property type="nucleotide sequence ID" value="NZ_JAHWDP010000001.1"/>
</dbReference>
<name>A0A9X1FMK1_9FLAO</name>
<dbReference type="PANTHER" id="PTHR42852">
    <property type="entry name" value="THIOL:DISULFIDE INTERCHANGE PROTEIN DSBE"/>
    <property type="match status" value="1"/>
</dbReference>
<evidence type="ECO:0000313" key="3">
    <source>
        <dbReference type="EMBL" id="MBW2936659.1"/>
    </source>
</evidence>
<dbReference type="InterPro" id="IPR050553">
    <property type="entry name" value="Thioredoxin_ResA/DsbE_sf"/>
</dbReference>
<evidence type="ECO:0000256" key="1">
    <source>
        <dbReference type="ARBA" id="ARBA00022729"/>
    </source>
</evidence>
<dbReference type="Pfam" id="PF18962">
    <property type="entry name" value="Por_Secre_tail"/>
    <property type="match status" value="1"/>
</dbReference>
<dbReference type="Proteomes" id="UP001138686">
    <property type="component" value="Unassembled WGS sequence"/>
</dbReference>
<comment type="caution">
    <text evidence="3">The sequence shown here is derived from an EMBL/GenBank/DDBJ whole genome shotgun (WGS) entry which is preliminary data.</text>
</comment>
<evidence type="ECO:0000313" key="4">
    <source>
        <dbReference type="Proteomes" id="UP001138686"/>
    </source>
</evidence>
<dbReference type="InterPro" id="IPR013766">
    <property type="entry name" value="Thioredoxin_domain"/>
</dbReference>
<accession>A0A9X1FMK1</accession>
<protein>
    <submittedName>
        <fullName evidence="3">T9SS type A sorting domain-containing protein</fullName>
    </submittedName>
</protein>
<dbReference type="InterPro" id="IPR017937">
    <property type="entry name" value="Thioredoxin_CS"/>
</dbReference>
<dbReference type="PROSITE" id="PS51352">
    <property type="entry name" value="THIOREDOXIN_2"/>
    <property type="match status" value="1"/>
</dbReference>
<proteinExistence type="predicted"/>
<dbReference type="NCBIfam" id="TIGR04183">
    <property type="entry name" value="Por_Secre_tail"/>
    <property type="match status" value="1"/>
</dbReference>
<keyword evidence="1" id="KW-0732">Signal</keyword>
<dbReference type="InterPro" id="IPR026444">
    <property type="entry name" value="Secre_tail"/>
</dbReference>
<feature type="domain" description="Thioredoxin" evidence="2">
    <location>
        <begin position="24"/>
        <end position="166"/>
    </location>
</feature>
<evidence type="ECO:0000259" key="2">
    <source>
        <dbReference type="PROSITE" id="PS51352"/>
    </source>
</evidence>
<dbReference type="Pfam" id="PF13905">
    <property type="entry name" value="Thioredoxin_8"/>
    <property type="match status" value="1"/>
</dbReference>
<gene>
    <name evidence="3" type="ORF">KXJ69_00985</name>
</gene>
<sequence length="267" mass="29525">MKKLLLFYGVFSISFLGFSQVQNYNLNDVVDDFTVTDTEGVVHNLYEITASGKYVFLDFFFDTCPPCQQTQPIYNELHDKYGCNEGDIFVISINNGTDTNAEVIAFENQFGGPFNHSPAVGIEGGCAAVDTNFGITAYPTYCLINPNNEIINLDIWPINDVGTYEAAFPSGFEPEPMECGIFSIEDTSTSANFLLFPNPISNSQKLTITLASDLQSEVKIYSILGKEVYSNTYGTKQIEIQHNLNAGTYFVSVETSYGVTNKGLIVR</sequence>
<reference evidence="3" key="1">
    <citation type="submission" date="2021-07" db="EMBL/GenBank/DDBJ databases">
        <title>Aureisphaera sp. CAU 1614 isolated from sea sediment.</title>
        <authorList>
            <person name="Kim W."/>
        </authorList>
    </citation>
    <scope>NUCLEOTIDE SEQUENCE</scope>
    <source>
        <strain evidence="3">CAU 1614</strain>
    </source>
</reference>
<dbReference type="InterPro" id="IPR012336">
    <property type="entry name" value="Thioredoxin-like_fold"/>
</dbReference>
<keyword evidence="4" id="KW-1185">Reference proteome</keyword>
<organism evidence="3 4">
    <name type="scientific">Halomarinibacterium sedimenti</name>
    <dbReference type="NCBI Taxonomy" id="2857106"/>
    <lineage>
        <taxon>Bacteria</taxon>
        <taxon>Pseudomonadati</taxon>
        <taxon>Bacteroidota</taxon>
        <taxon>Flavobacteriia</taxon>
        <taxon>Flavobacteriales</taxon>
        <taxon>Flavobacteriaceae</taxon>
        <taxon>Halomarinibacterium</taxon>
    </lineage>
</organism>